<proteinExistence type="inferred from homology"/>
<dbReference type="PANTHER" id="PTHR24286">
    <property type="entry name" value="CYTOCHROME P450 26"/>
    <property type="match status" value="1"/>
</dbReference>
<dbReference type="InterPro" id="IPR036396">
    <property type="entry name" value="Cyt_P450_sf"/>
</dbReference>
<sequence>MTGLRETKSMPKLEGKDHTAGMLREGYQFLRNRRRGLHSNVFETHLLGEQVICLSGAKEAELFYDTDKFIRKGAAPKRVQQTLLGEKGVQTLDGEAHCVRKEAFMSLMGPEQIQQLKEMAAGQWERKLRDWEQQGEVNLYEEAQELLLRLACQWAGVPLKEKEIKEKQEAIVQLFETPATLGYTHWKGKKAREEMEEWIGGLIKSVRKGDLIPFEGTAMHVFSFHRDEKGKLLSEKIAAVEVLNIVRPIVAIAIYIAFTGHALIQHPEEAKKLSSGKEKDLQDFVQEVRRLYPFFPFNAARVKENFKWEDYEFKKGTLTILDFYGTNHDPKLWNNPEVFNPSRFAEESITPYNLIPQGGGDYIQNHRCAGEWVTLEVMKVSLDYLANRMTFEVPAQDLSYSLVDIPSIPKSEVILKHVKRKN</sequence>
<dbReference type="EC" id="1.14.-.-" evidence="9"/>
<name>F9DUK0_9BACL</name>
<keyword evidence="5 9" id="KW-0560">Oxidoreductase</keyword>
<dbReference type="PRINTS" id="PR00463">
    <property type="entry name" value="EP450I"/>
</dbReference>
<dbReference type="CDD" id="cd11067">
    <property type="entry name" value="CYP152"/>
    <property type="match status" value="1"/>
</dbReference>
<organism evidence="9 10">
    <name type="scientific">Sporosarcina newyorkensis 2681</name>
    <dbReference type="NCBI Taxonomy" id="1027292"/>
    <lineage>
        <taxon>Bacteria</taxon>
        <taxon>Bacillati</taxon>
        <taxon>Bacillota</taxon>
        <taxon>Bacilli</taxon>
        <taxon>Bacillales</taxon>
        <taxon>Caryophanaceae</taxon>
        <taxon>Sporosarcina</taxon>
    </lineage>
</organism>
<dbReference type="AlphaFoldDB" id="F9DUK0"/>
<protein>
    <submittedName>
        <fullName evidence="9">Cytochrome P450 152A1</fullName>
        <ecNumber evidence="9">1.14.-.-</ecNumber>
    </submittedName>
</protein>
<evidence type="ECO:0000313" key="10">
    <source>
        <dbReference type="Proteomes" id="UP000005316"/>
    </source>
</evidence>
<dbReference type="GO" id="GO:0016705">
    <property type="term" value="F:oxidoreductase activity, acting on paired donors, with incorporation or reduction of molecular oxygen"/>
    <property type="evidence" value="ECO:0007669"/>
    <property type="project" value="InterPro"/>
</dbReference>
<evidence type="ECO:0000256" key="4">
    <source>
        <dbReference type="ARBA" id="ARBA00022723"/>
    </source>
</evidence>
<keyword evidence="6 8" id="KW-0408">Iron</keyword>
<dbReference type="InterPro" id="IPR002401">
    <property type="entry name" value="Cyt_P450_E_grp-I"/>
</dbReference>
<dbReference type="EMBL" id="AFPZ01000074">
    <property type="protein sequence ID" value="EGQ24182.1"/>
    <property type="molecule type" value="Genomic_DNA"/>
</dbReference>
<dbReference type="InterPro" id="IPR001128">
    <property type="entry name" value="Cyt_P450"/>
</dbReference>
<dbReference type="STRING" id="759851.SAMN04244570_0090"/>
<comment type="similarity">
    <text evidence="2">Belongs to the cytochrome P450 family.</text>
</comment>
<accession>F9DUK0</accession>
<reference evidence="9 10" key="1">
    <citation type="submission" date="2011-04" db="EMBL/GenBank/DDBJ databases">
        <authorList>
            <person name="Muzny D."/>
            <person name="Qin X."/>
            <person name="Deng J."/>
            <person name="Jiang H."/>
            <person name="Liu Y."/>
            <person name="Qu J."/>
            <person name="Song X.-Z."/>
            <person name="Zhang L."/>
            <person name="Thornton R."/>
            <person name="Coyle M."/>
            <person name="Francisco L."/>
            <person name="Jackson L."/>
            <person name="Javaid M."/>
            <person name="Korchina V."/>
            <person name="Kovar C."/>
            <person name="Mata R."/>
            <person name="Mathew T."/>
            <person name="Ngo R."/>
            <person name="Nguyen L."/>
            <person name="Nguyen N."/>
            <person name="Okwuonu G."/>
            <person name="Ongeri F."/>
            <person name="Pham C."/>
            <person name="Simmons D."/>
            <person name="Wilczek-Boney K."/>
            <person name="Hale W."/>
            <person name="Jakkamsetti A."/>
            <person name="Pham P."/>
            <person name="Ruth R."/>
            <person name="San Lucas F."/>
            <person name="Warren J."/>
            <person name="Zhang J."/>
            <person name="Zhao Z."/>
            <person name="Zhou C."/>
            <person name="Zhu D."/>
            <person name="Lee S."/>
            <person name="Bess C."/>
            <person name="Blankenburg K."/>
            <person name="Forbes L."/>
            <person name="Fu Q."/>
            <person name="Gubbala S."/>
            <person name="Hirani K."/>
            <person name="Jayaseelan J.C."/>
            <person name="Lara F."/>
            <person name="Munidasa M."/>
            <person name="Palculict T."/>
            <person name="Patil S."/>
            <person name="Pu L.-L."/>
            <person name="Saada N."/>
            <person name="Tang L."/>
            <person name="Weissenberger G."/>
            <person name="Zhu Y."/>
            <person name="Hemphill L."/>
            <person name="Shang Y."/>
            <person name="Youmans B."/>
            <person name="Ayvaz T."/>
            <person name="Ross M."/>
            <person name="Santibanez J."/>
            <person name="Aqrawi P."/>
            <person name="Gross S."/>
            <person name="Joshi V."/>
            <person name="Fowler G."/>
            <person name="Nazareth L."/>
            <person name="Reid J."/>
            <person name="Worley K."/>
            <person name="Petrosino J."/>
            <person name="Highlander S."/>
            <person name="Gibbs R."/>
        </authorList>
    </citation>
    <scope>NUCLEOTIDE SEQUENCE [LARGE SCALE GENOMIC DNA]</scope>
    <source>
        <strain evidence="9 10">2681</strain>
    </source>
</reference>
<dbReference type="GO" id="GO:0004497">
    <property type="term" value="F:monooxygenase activity"/>
    <property type="evidence" value="ECO:0007669"/>
    <property type="project" value="UniProtKB-KW"/>
</dbReference>
<evidence type="ECO:0000256" key="7">
    <source>
        <dbReference type="ARBA" id="ARBA00023033"/>
    </source>
</evidence>
<dbReference type="Gene3D" id="1.10.630.10">
    <property type="entry name" value="Cytochrome P450"/>
    <property type="match status" value="1"/>
</dbReference>
<evidence type="ECO:0000256" key="2">
    <source>
        <dbReference type="ARBA" id="ARBA00010617"/>
    </source>
</evidence>
<evidence type="ECO:0000256" key="3">
    <source>
        <dbReference type="ARBA" id="ARBA00022617"/>
    </source>
</evidence>
<feature type="binding site" description="axial binding residue" evidence="8">
    <location>
        <position position="368"/>
    </location>
    <ligand>
        <name>heme</name>
        <dbReference type="ChEBI" id="CHEBI:30413"/>
    </ligand>
    <ligandPart>
        <name>Fe</name>
        <dbReference type="ChEBI" id="CHEBI:18248"/>
    </ligandPart>
</feature>
<keyword evidence="3 8" id="KW-0349">Heme</keyword>
<evidence type="ECO:0000256" key="5">
    <source>
        <dbReference type="ARBA" id="ARBA00023002"/>
    </source>
</evidence>
<evidence type="ECO:0000313" key="9">
    <source>
        <dbReference type="EMBL" id="EGQ24182.1"/>
    </source>
</evidence>
<dbReference type="Proteomes" id="UP000005316">
    <property type="component" value="Unassembled WGS sequence"/>
</dbReference>
<dbReference type="Pfam" id="PF00067">
    <property type="entry name" value="p450"/>
    <property type="match status" value="1"/>
</dbReference>
<keyword evidence="7" id="KW-0503">Monooxygenase</keyword>
<evidence type="ECO:0000256" key="1">
    <source>
        <dbReference type="ARBA" id="ARBA00001971"/>
    </source>
</evidence>
<comment type="cofactor">
    <cofactor evidence="1 8">
        <name>heme</name>
        <dbReference type="ChEBI" id="CHEBI:30413"/>
    </cofactor>
</comment>
<dbReference type="PANTHER" id="PTHR24286:SF24">
    <property type="entry name" value="LANOSTEROL 14-ALPHA DEMETHYLASE"/>
    <property type="match status" value="1"/>
</dbReference>
<evidence type="ECO:0000256" key="6">
    <source>
        <dbReference type="ARBA" id="ARBA00023004"/>
    </source>
</evidence>
<dbReference type="SUPFAM" id="SSF48264">
    <property type="entry name" value="Cytochrome P450"/>
    <property type="match status" value="1"/>
</dbReference>
<dbReference type="GO" id="GO:0005506">
    <property type="term" value="F:iron ion binding"/>
    <property type="evidence" value="ECO:0007669"/>
    <property type="project" value="InterPro"/>
</dbReference>
<dbReference type="eggNOG" id="COG2124">
    <property type="taxonomic scope" value="Bacteria"/>
</dbReference>
<dbReference type="GO" id="GO:0016125">
    <property type="term" value="P:sterol metabolic process"/>
    <property type="evidence" value="ECO:0007669"/>
    <property type="project" value="TreeGrafter"/>
</dbReference>
<evidence type="ECO:0000256" key="8">
    <source>
        <dbReference type="PIRSR" id="PIRSR602401-1"/>
    </source>
</evidence>
<keyword evidence="4 8" id="KW-0479">Metal-binding</keyword>
<dbReference type="HOGENOM" id="CLU_037319_0_0_9"/>
<comment type="caution">
    <text evidence="9">The sequence shown here is derived from an EMBL/GenBank/DDBJ whole genome shotgun (WGS) entry which is preliminary data.</text>
</comment>
<dbReference type="GO" id="GO:0020037">
    <property type="term" value="F:heme binding"/>
    <property type="evidence" value="ECO:0007669"/>
    <property type="project" value="InterPro"/>
</dbReference>
<gene>
    <name evidence="9" type="primary">cypC</name>
    <name evidence="9" type="ORF">HMPREF9372_2481</name>
</gene>